<feature type="transmembrane region" description="Helical" evidence="1">
    <location>
        <begin position="64"/>
        <end position="83"/>
    </location>
</feature>
<evidence type="ECO:0000313" key="3">
    <source>
        <dbReference type="EMBL" id="KFN41293.1"/>
    </source>
</evidence>
<dbReference type="GO" id="GO:0017004">
    <property type="term" value="P:cytochrome complex assembly"/>
    <property type="evidence" value="ECO:0007669"/>
    <property type="project" value="InterPro"/>
</dbReference>
<name>A0A091AM66_9GAMM</name>
<feature type="transmembrane region" description="Helical" evidence="1">
    <location>
        <begin position="173"/>
        <end position="196"/>
    </location>
</feature>
<feature type="transmembrane region" description="Helical" evidence="1">
    <location>
        <begin position="238"/>
        <end position="256"/>
    </location>
</feature>
<gene>
    <name evidence="3" type="ORF">N789_05295</name>
</gene>
<organism evidence="3 4">
    <name type="scientific">Arenimonas oryziterrae DSM 21050 = YC6267</name>
    <dbReference type="NCBI Taxonomy" id="1121015"/>
    <lineage>
        <taxon>Bacteria</taxon>
        <taxon>Pseudomonadati</taxon>
        <taxon>Pseudomonadota</taxon>
        <taxon>Gammaproteobacteria</taxon>
        <taxon>Lysobacterales</taxon>
        <taxon>Lysobacteraceae</taxon>
        <taxon>Arenimonas</taxon>
    </lineage>
</organism>
<evidence type="ECO:0000313" key="4">
    <source>
        <dbReference type="Proteomes" id="UP000029385"/>
    </source>
</evidence>
<accession>A0A091AM66</accession>
<dbReference type="eggNOG" id="COG4137">
    <property type="taxonomic scope" value="Bacteria"/>
</dbReference>
<dbReference type="AlphaFoldDB" id="A0A091AM66"/>
<sequence>MLDSLIPVAAALAYLLAAGALMRSLRKDEGHARGLLWLVLPAIALHTAAHGLGWNRLNGPDLHFFAALSLVGLGMAALSTIAATSQRLEALRVLVYPLAAFFLLLYHFAGHGKASTLDWQLQLHAWLALLAYASLAIAALLAVMLWFQDKALRQRQVRGWLTALPPLTQLETLLFRSLSASFVVLTLALITGVVFVENLLDQHLVHKTVLSVLSWIVLAVLLFGRWRFGWRGPRAVKLTLTAMALLLLAFFGSAFVRELILHRV</sequence>
<keyword evidence="1" id="KW-0472">Membrane</keyword>
<keyword evidence="4" id="KW-1185">Reference proteome</keyword>
<dbReference type="RefSeq" id="WP_022967993.1">
    <property type="nucleotide sequence ID" value="NZ_ATVD01000001.1"/>
</dbReference>
<dbReference type="InterPro" id="IPR002541">
    <property type="entry name" value="Cyt_c_assembly"/>
</dbReference>
<dbReference type="Pfam" id="PF01578">
    <property type="entry name" value="Cytochrom_C_asm"/>
    <property type="match status" value="1"/>
</dbReference>
<comment type="caution">
    <text evidence="3">The sequence shown here is derived from an EMBL/GenBank/DDBJ whole genome shotgun (WGS) entry which is preliminary data.</text>
</comment>
<dbReference type="STRING" id="1121015.GCA_000420545_00331"/>
<dbReference type="PATRIC" id="fig|1121015.4.peg.2731"/>
<dbReference type="PANTHER" id="PTHR38034:SF1">
    <property type="entry name" value="INNER MEMBRANE PROTEIN YPJD"/>
    <property type="match status" value="1"/>
</dbReference>
<dbReference type="EMBL" id="AVCI01000045">
    <property type="protein sequence ID" value="KFN41293.1"/>
    <property type="molecule type" value="Genomic_DNA"/>
</dbReference>
<protein>
    <recommendedName>
        <fullName evidence="2">Cytochrome c assembly protein domain-containing protein</fullName>
    </recommendedName>
</protein>
<keyword evidence="1" id="KW-1133">Transmembrane helix</keyword>
<dbReference type="Proteomes" id="UP000029385">
    <property type="component" value="Unassembled WGS sequence"/>
</dbReference>
<keyword evidence="1" id="KW-0812">Transmembrane</keyword>
<feature type="transmembrane region" description="Helical" evidence="1">
    <location>
        <begin position="90"/>
        <end position="109"/>
    </location>
</feature>
<dbReference type="PANTHER" id="PTHR38034">
    <property type="entry name" value="INNER MEMBRANE PROTEIN YPJD"/>
    <property type="match status" value="1"/>
</dbReference>
<feature type="transmembrane region" description="Helical" evidence="1">
    <location>
        <begin position="208"/>
        <end position="226"/>
    </location>
</feature>
<feature type="domain" description="Cytochrome c assembly protein" evidence="2">
    <location>
        <begin position="65"/>
        <end position="260"/>
    </location>
</feature>
<evidence type="ECO:0000256" key="1">
    <source>
        <dbReference type="SAM" id="Phobius"/>
    </source>
</evidence>
<proteinExistence type="predicted"/>
<evidence type="ECO:0000259" key="2">
    <source>
        <dbReference type="Pfam" id="PF01578"/>
    </source>
</evidence>
<feature type="transmembrane region" description="Helical" evidence="1">
    <location>
        <begin position="129"/>
        <end position="147"/>
    </location>
</feature>
<reference evidence="3 4" key="1">
    <citation type="submission" date="2013-09" db="EMBL/GenBank/DDBJ databases">
        <title>Genome sequencing of Arenimonas oryziterrae.</title>
        <authorList>
            <person name="Chen F."/>
            <person name="Wang G."/>
        </authorList>
    </citation>
    <scope>NUCLEOTIDE SEQUENCE [LARGE SCALE GENOMIC DNA]</scope>
    <source>
        <strain evidence="3 4">YC6267</strain>
    </source>
</reference>
<dbReference type="GO" id="GO:0020037">
    <property type="term" value="F:heme binding"/>
    <property type="evidence" value="ECO:0007669"/>
    <property type="project" value="InterPro"/>
</dbReference>
<feature type="transmembrane region" description="Helical" evidence="1">
    <location>
        <begin position="6"/>
        <end position="22"/>
    </location>
</feature>
<dbReference type="GO" id="GO:0005886">
    <property type="term" value="C:plasma membrane"/>
    <property type="evidence" value="ECO:0007669"/>
    <property type="project" value="TreeGrafter"/>
</dbReference>
<feature type="transmembrane region" description="Helical" evidence="1">
    <location>
        <begin position="34"/>
        <end position="52"/>
    </location>
</feature>
<dbReference type="InterPro" id="IPR052372">
    <property type="entry name" value="YpjD/HemX"/>
</dbReference>